<organism evidence="1 2">
    <name type="scientific">Fistulifera solaris</name>
    <name type="common">Oleaginous diatom</name>
    <dbReference type="NCBI Taxonomy" id="1519565"/>
    <lineage>
        <taxon>Eukaryota</taxon>
        <taxon>Sar</taxon>
        <taxon>Stramenopiles</taxon>
        <taxon>Ochrophyta</taxon>
        <taxon>Bacillariophyta</taxon>
        <taxon>Bacillariophyceae</taxon>
        <taxon>Bacillariophycidae</taxon>
        <taxon>Naviculales</taxon>
        <taxon>Naviculaceae</taxon>
        <taxon>Fistulifera</taxon>
    </lineage>
</organism>
<dbReference type="InParanoid" id="A0A1Z5J9J7"/>
<comment type="caution">
    <text evidence="1">The sequence shown here is derived from an EMBL/GenBank/DDBJ whole genome shotgun (WGS) entry which is preliminary data.</text>
</comment>
<gene>
    <name evidence="1" type="ORF">FisN_14Lh146</name>
</gene>
<keyword evidence="2" id="KW-1185">Reference proteome</keyword>
<dbReference type="Gene3D" id="3.40.50.11350">
    <property type="match status" value="1"/>
</dbReference>
<dbReference type="EMBL" id="BDSP01000022">
    <property type="protein sequence ID" value="GAX10639.1"/>
    <property type="molecule type" value="Genomic_DNA"/>
</dbReference>
<dbReference type="OrthoDB" id="49246at2759"/>
<evidence type="ECO:0000313" key="2">
    <source>
        <dbReference type="Proteomes" id="UP000198406"/>
    </source>
</evidence>
<reference evidence="1 2" key="1">
    <citation type="journal article" date="2015" name="Plant Cell">
        <title>Oil accumulation by the oleaginous diatom Fistulifera solaris as revealed by the genome and transcriptome.</title>
        <authorList>
            <person name="Tanaka T."/>
            <person name="Maeda Y."/>
            <person name="Veluchamy A."/>
            <person name="Tanaka M."/>
            <person name="Abida H."/>
            <person name="Marechal E."/>
            <person name="Bowler C."/>
            <person name="Muto M."/>
            <person name="Sunaga Y."/>
            <person name="Tanaka M."/>
            <person name="Yoshino T."/>
            <person name="Taniguchi T."/>
            <person name="Fukuda Y."/>
            <person name="Nemoto M."/>
            <person name="Matsumoto M."/>
            <person name="Wong P.S."/>
            <person name="Aburatani S."/>
            <person name="Fujibuchi W."/>
        </authorList>
    </citation>
    <scope>NUCLEOTIDE SEQUENCE [LARGE SCALE GENOMIC DNA]</scope>
    <source>
        <strain evidence="1 2">JPCC DA0580</strain>
    </source>
</reference>
<name>A0A1Z5J9J7_FISSO</name>
<protein>
    <submittedName>
        <fullName evidence="1">Uncharacterized protein</fullName>
    </submittedName>
</protein>
<dbReference type="Proteomes" id="UP000198406">
    <property type="component" value="Unassembled WGS sequence"/>
</dbReference>
<evidence type="ECO:0000313" key="1">
    <source>
        <dbReference type="EMBL" id="GAX10639.1"/>
    </source>
</evidence>
<accession>A0A1Z5J9J7</accession>
<dbReference type="AlphaFoldDB" id="A0A1Z5J9J7"/>
<proteinExistence type="predicted"/>
<sequence>MVSGRTAAATVLSGCVAVLTFAQYSFLARWDISTHNDPLMKEEVNRLYYVAQFGLGHRLSKLSAAYHLTQTLDLPVMELHGGSCQTAIDVFAFLFGTHRLILRTTPTSRKDYRNRQILVRNDVAGYAAGQSYKNARVEIPQHYRTDNKNNPWKKKLRFDRILFQELLDRFMKRTALPLLQQFDRHTVIGLHVREGNGEEDHFAASGRGIGNTTTFVNDLCYLLRKYTAEQQWSRPALLFLATDTERVIPMVQTACHDAASEYPGIPVVWLPQNRPAQGVSYQAWDRGEPCFQGWQSSMMDMALLAHADVLVAGMRSTFTQILPRALVMGRGNSFCEVHETGRTMTCWDEEESWLFRNLPASTTYSLETNAVPVVHKLLVHLPDVEPNPWIERAWVFLNDTETSSTVFAFGERFDPKYRKKVQVFQEHFTFTAS</sequence>